<feature type="transmembrane region" description="Helical" evidence="9">
    <location>
        <begin position="110"/>
        <end position="131"/>
    </location>
</feature>
<dbReference type="PROSITE" id="PS00086">
    <property type="entry name" value="CYTOCHROME_P450"/>
    <property type="match status" value="1"/>
</dbReference>
<dbReference type="GO" id="GO:0016712">
    <property type="term" value="F:oxidoreductase activity, acting on paired donors, with incorporation or reduction of molecular oxygen, reduced flavin or flavoprotein as one donor, and incorporation of one atom of oxygen"/>
    <property type="evidence" value="ECO:0007669"/>
    <property type="project" value="TreeGrafter"/>
</dbReference>
<comment type="similarity">
    <text evidence="2 8">Belongs to the cytochrome P450 family.</text>
</comment>
<dbReference type="Pfam" id="PF00067">
    <property type="entry name" value="p450"/>
    <property type="match status" value="1"/>
</dbReference>
<evidence type="ECO:0000256" key="4">
    <source>
        <dbReference type="ARBA" id="ARBA00023002"/>
    </source>
</evidence>
<keyword evidence="7 8" id="KW-0349">Heme</keyword>
<dbReference type="InterPro" id="IPR001128">
    <property type="entry name" value="Cyt_P450"/>
</dbReference>
<dbReference type="OrthoDB" id="6486579at2759"/>
<dbReference type="FunFam" id="1.10.630.10:FF:000036">
    <property type="entry name" value="CYtochrome P450 family"/>
    <property type="match status" value="1"/>
</dbReference>
<sequence>MYDLPVQLIVRLKGDVVLVNKSGETVRQLGTGTGKDFMGTPIQLNDAGKGLCLANISQGEFCLHDDAAVHYEAMTAHKTAQASERQHCTGNTLYLQQPTDCTFLRWKSKFAGMALPLLIAAVVVILTFLWLKSRRPKKFPPGPPAIPFLGNIFSLRGKPAVKILEWKEKYGDIFGMFNGRKRVVVISDFYILRKLFGEEAASGRVLQSSIRDKDSSLPIGIGLISSQGDLWKTHRRFALSTLRDLGMGKNWMEDTIIAEVEGICQALRETKGKPFNPKVQLTNSVSNVICALIFGKRFELTDPKFSRLTNLIAENIAILKLDFVAQTAPFVLWFPNAVRTQIFKARRNISALTEFMKQMIKEHVATSGENLDAPDYLYAYQQEKLTGAKTDGKESFNELQLVGSLFDLFAAGTETTSTTILWMMVFMIENPDVMEKVQREIDDKVGRQNILTNSDRPRLPYTEAVILEVQRCGNLVPLGVPHQSREDIQLEGYTIPKDTLIISNLFSIHRDPRYWKNPEKFDPTRFLDENDKLLRPDGFVPFSIGKRACLGEALAKMELFLFIANLLRCFTLELPKGKTLSHNDYQSSIVNSPDPFELVFVPRF</sequence>
<gene>
    <name evidence="10" type="ORF">BV898_09723</name>
</gene>
<dbReference type="PRINTS" id="PR00463">
    <property type="entry name" value="EP450I"/>
</dbReference>
<dbReference type="Proteomes" id="UP000192578">
    <property type="component" value="Unassembled WGS sequence"/>
</dbReference>
<keyword evidence="5 7" id="KW-0408">Iron</keyword>
<keyword evidence="9" id="KW-0472">Membrane</keyword>
<dbReference type="Gene3D" id="1.10.630.10">
    <property type="entry name" value="Cytochrome P450"/>
    <property type="match status" value="1"/>
</dbReference>
<dbReference type="GO" id="GO:0020037">
    <property type="term" value="F:heme binding"/>
    <property type="evidence" value="ECO:0007669"/>
    <property type="project" value="InterPro"/>
</dbReference>
<evidence type="ECO:0000256" key="5">
    <source>
        <dbReference type="ARBA" id="ARBA00023004"/>
    </source>
</evidence>
<evidence type="ECO:0000256" key="8">
    <source>
        <dbReference type="RuleBase" id="RU000461"/>
    </source>
</evidence>
<comment type="cofactor">
    <cofactor evidence="1 7">
        <name>heme</name>
        <dbReference type="ChEBI" id="CHEBI:30413"/>
    </cofactor>
</comment>
<accession>A0A1W0WLP3</accession>
<evidence type="ECO:0000256" key="6">
    <source>
        <dbReference type="ARBA" id="ARBA00023033"/>
    </source>
</evidence>
<comment type="caution">
    <text evidence="10">The sequence shown here is derived from an EMBL/GenBank/DDBJ whole genome shotgun (WGS) entry which is preliminary data.</text>
</comment>
<evidence type="ECO:0000256" key="7">
    <source>
        <dbReference type="PIRSR" id="PIRSR602401-1"/>
    </source>
</evidence>
<evidence type="ECO:0000256" key="9">
    <source>
        <dbReference type="SAM" id="Phobius"/>
    </source>
</evidence>
<evidence type="ECO:0000313" key="11">
    <source>
        <dbReference type="Proteomes" id="UP000192578"/>
    </source>
</evidence>
<keyword evidence="6 8" id="KW-0503">Monooxygenase</keyword>
<dbReference type="InterPro" id="IPR017972">
    <property type="entry name" value="Cyt_P450_CS"/>
</dbReference>
<dbReference type="InterPro" id="IPR036396">
    <property type="entry name" value="Cyt_P450_sf"/>
</dbReference>
<dbReference type="PANTHER" id="PTHR24300">
    <property type="entry name" value="CYTOCHROME P450 508A4-RELATED"/>
    <property type="match status" value="1"/>
</dbReference>
<protein>
    <submittedName>
        <fullName evidence="10">Cytochrome P450 2J6</fullName>
    </submittedName>
</protein>
<dbReference type="GO" id="GO:0005737">
    <property type="term" value="C:cytoplasm"/>
    <property type="evidence" value="ECO:0007669"/>
    <property type="project" value="TreeGrafter"/>
</dbReference>
<dbReference type="EMBL" id="MTYJ01000078">
    <property type="protein sequence ID" value="OQV16087.1"/>
    <property type="molecule type" value="Genomic_DNA"/>
</dbReference>
<dbReference type="GO" id="GO:0005506">
    <property type="term" value="F:iron ion binding"/>
    <property type="evidence" value="ECO:0007669"/>
    <property type="project" value="InterPro"/>
</dbReference>
<keyword evidence="4 8" id="KW-0560">Oxidoreductase</keyword>
<keyword evidence="9" id="KW-0812">Transmembrane</keyword>
<keyword evidence="9" id="KW-1133">Transmembrane helix</keyword>
<evidence type="ECO:0000256" key="2">
    <source>
        <dbReference type="ARBA" id="ARBA00010617"/>
    </source>
</evidence>
<dbReference type="PANTHER" id="PTHR24300:SF397">
    <property type="entry name" value="CYTOCHROME P450 2U1"/>
    <property type="match status" value="1"/>
</dbReference>
<organism evidence="10 11">
    <name type="scientific">Hypsibius exemplaris</name>
    <name type="common">Freshwater tardigrade</name>
    <dbReference type="NCBI Taxonomy" id="2072580"/>
    <lineage>
        <taxon>Eukaryota</taxon>
        <taxon>Metazoa</taxon>
        <taxon>Ecdysozoa</taxon>
        <taxon>Tardigrada</taxon>
        <taxon>Eutardigrada</taxon>
        <taxon>Parachela</taxon>
        <taxon>Hypsibioidea</taxon>
        <taxon>Hypsibiidae</taxon>
        <taxon>Hypsibius</taxon>
    </lineage>
</organism>
<feature type="binding site" description="axial binding residue" evidence="7">
    <location>
        <position position="549"/>
    </location>
    <ligand>
        <name>heme</name>
        <dbReference type="ChEBI" id="CHEBI:30413"/>
    </ligand>
    <ligandPart>
        <name>Fe</name>
        <dbReference type="ChEBI" id="CHEBI:18248"/>
    </ligandPart>
</feature>
<dbReference type="GO" id="GO:0006082">
    <property type="term" value="P:organic acid metabolic process"/>
    <property type="evidence" value="ECO:0007669"/>
    <property type="project" value="TreeGrafter"/>
</dbReference>
<dbReference type="InterPro" id="IPR050182">
    <property type="entry name" value="Cytochrome_P450_fam2"/>
</dbReference>
<evidence type="ECO:0000313" key="10">
    <source>
        <dbReference type="EMBL" id="OQV16087.1"/>
    </source>
</evidence>
<evidence type="ECO:0000256" key="1">
    <source>
        <dbReference type="ARBA" id="ARBA00001971"/>
    </source>
</evidence>
<keyword evidence="3 7" id="KW-0479">Metal-binding</keyword>
<name>A0A1W0WLP3_HYPEX</name>
<reference evidence="11" key="1">
    <citation type="submission" date="2017-01" db="EMBL/GenBank/DDBJ databases">
        <title>Comparative genomics of anhydrobiosis in the tardigrade Hypsibius dujardini.</title>
        <authorList>
            <person name="Yoshida Y."/>
            <person name="Koutsovoulos G."/>
            <person name="Laetsch D."/>
            <person name="Stevens L."/>
            <person name="Kumar S."/>
            <person name="Horikawa D."/>
            <person name="Ishino K."/>
            <person name="Komine S."/>
            <person name="Tomita M."/>
            <person name="Blaxter M."/>
            <person name="Arakawa K."/>
        </authorList>
    </citation>
    <scope>NUCLEOTIDE SEQUENCE [LARGE SCALE GENOMIC DNA]</scope>
    <source>
        <strain evidence="11">Z151</strain>
    </source>
</reference>
<dbReference type="AlphaFoldDB" id="A0A1W0WLP3"/>
<evidence type="ECO:0000256" key="3">
    <source>
        <dbReference type="ARBA" id="ARBA00022723"/>
    </source>
</evidence>
<dbReference type="SUPFAM" id="SSF48264">
    <property type="entry name" value="Cytochrome P450"/>
    <property type="match status" value="1"/>
</dbReference>
<dbReference type="GO" id="GO:0006805">
    <property type="term" value="P:xenobiotic metabolic process"/>
    <property type="evidence" value="ECO:0007669"/>
    <property type="project" value="TreeGrafter"/>
</dbReference>
<keyword evidence="11" id="KW-1185">Reference proteome</keyword>
<dbReference type="PRINTS" id="PR00385">
    <property type="entry name" value="P450"/>
</dbReference>
<dbReference type="InterPro" id="IPR002401">
    <property type="entry name" value="Cyt_P450_E_grp-I"/>
</dbReference>
<proteinExistence type="inferred from homology"/>
<dbReference type="GO" id="GO:0008395">
    <property type="term" value="F:steroid hydroxylase activity"/>
    <property type="evidence" value="ECO:0007669"/>
    <property type="project" value="TreeGrafter"/>
</dbReference>